<proteinExistence type="predicted"/>
<feature type="domain" description="Histidine kinase" evidence="7">
    <location>
        <begin position="551"/>
        <end position="770"/>
    </location>
</feature>
<keyword evidence="12" id="KW-1185">Reference proteome</keyword>
<dbReference type="SMART" id="SM00448">
    <property type="entry name" value="REC"/>
    <property type="match status" value="1"/>
</dbReference>
<dbReference type="PROSITE" id="PS50112">
    <property type="entry name" value="PAS"/>
    <property type="match status" value="2"/>
</dbReference>
<feature type="domain" description="Response regulatory" evidence="8">
    <location>
        <begin position="790"/>
        <end position="901"/>
    </location>
</feature>
<dbReference type="SMART" id="SM00091">
    <property type="entry name" value="PAS"/>
    <property type="match status" value="4"/>
</dbReference>
<dbReference type="InterPro" id="IPR013656">
    <property type="entry name" value="PAS_4"/>
</dbReference>
<dbReference type="Gene3D" id="3.30.565.10">
    <property type="entry name" value="Histidine kinase-like ATPase, C-terminal domain"/>
    <property type="match status" value="1"/>
</dbReference>
<feature type="domain" description="PAC" evidence="10">
    <location>
        <begin position="468"/>
        <end position="520"/>
    </location>
</feature>
<feature type="modified residue" description="4-aspartylphosphate" evidence="6">
    <location>
        <position position="840"/>
    </location>
</feature>
<evidence type="ECO:0000259" key="8">
    <source>
        <dbReference type="PROSITE" id="PS50110"/>
    </source>
</evidence>
<dbReference type="InterPro" id="IPR005467">
    <property type="entry name" value="His_kinase_dom"/>
</dbReference>
<keyword evidence="4" id="KW-0808">Transferase</keyword>
<dbReference type="Pfam" id="PF02518">
    <property type="entry name" value="HATPase_c"/>
    <property type="match status" value="1"/>
</dbReference>
<dbReference type="CDD" id="cd00130">
    <property type="entry name" value="PAS"/>
    <property type="match status" value="4"/>
</dbReference>
<feature type="domain" description="PAS" evidence="9">
    <location>
        <begin position="395"/>
        <end position="465"/>
    </location>
</feature>
<accession>A0ABW4I021</accession>
<dbReference type="PRINTS" id="PR00344">
    <property type="entry name" value="BCTRLSENSOR"/>
</dbReference>
<sequence length="912" mass="100575">MADDASRMPEIDAEAGRLSALLQAIGDAAPNLIYAKDLERRMIYVNPATVQAIGRPVEQIIGHCESEWSSDGDEAREIAAMDARVMASGGQEIVDEVFTSATGQQRVFRTAKTAMRDASGAVIGLVGVSTDVTSLRRSEEALRANEERMLFGLDAARMAAWEFDLRDGSSRRSQNAMALFGLPPEGTSDLYGLVHPDDVDRLKAAQAQAVAGGAPYDVEFRLKHPDGRMLWVAVRGQLQRDETGRPINLAGVLMDITARKHAELAAERSAAEFEALAENVSQLAWMAEPDGTVTWFNRRWYDYTGLPSGLDRDARVAAAVHPEDRERVIAHWSTSFGTGVRWEDTFRLKRADGEYRWFLSRAEPIHDARGKIVRWFGTNTDVTEQIETAEALARSEAQFRAISEAIPGMLFVSSPTAGNLHVNETFCSFTGRAREELLGDKWVDALHPDDQARAREIWAGALKAETIYMAEYRFRRADGTFRWHLVRALPMRDEAGRVTQWVGACIDIHERHMAEQELQRRVDEAIVERERALFQLHEAQKLETIGQLTGGVAHDFNNLLTPIVGSLDLLRRRLEDERSVRLIDGALASAERARTLIQRLLAFARRQTLQPRAVDPAHLVQGMRELIQRSLGPRIDFVAEVESDLPAALVDPNQLELALLNLSVNARDAMPHGGRLGWHVTQEQVAADEHPDLAPGNYIRIAVSDTGIGMDADTLARAVEPFFSTKAAGQGTGLGLSMVHGLAGQSGGAFRLESAPGQGTRATLWLPIALEKTTGTVVEPEARTAPRRARLLLVDDDEEVRFTTAESLIELGYDVVSAASAQEALETIGAGMKPDLLVTDHLMPDMTGAQLAMELRQRLPRLPVLMVTGYAQLGPEELGDFDVLPKPYRHAELALRVAELLAEEPVLQRSLS</sequence>
<dbReference type="Proteomes" id="UP001597115">
    <property type="component" value="Unassembled WGS sequence"/>
</dbReference>
<evidence type="ECO:0000259" key="10">
    <source>
        <dbReference type="PROSITE" id="PS50113"/>
    </source>
</evidence>
<feature type="domain" description="PAC" evidence="10">
    <location>
        <begin position="92"/>
        <end position="144"/>
    </location>
</feature>
<dbReference type="InterPro" id="IPR011006">
    <property type="entry name" value="CheY-like_superfamily"/>
</dbReference>
<name>A0ABW4I021_9SPHN</name>
<dbReference type="SUPFAM" id="SSF55785">
    <property type="entry name" value="PYP-like sensor domain (PAS domain)"/>
    <property type="match status" value="4"/>
</dbReference>
<comment type="catalytic activity">
    <reaction evidence="1">
        <text>ATP + protein L-histidine = ADP + protein N-phospho-L-histidine.</text>
        <dbReference type="EC" id="2.7.13.3"/>
    </reaction>
</comment>
<dbReference type="Pfam" id="PF08448">
    <property type="entry name" value="PAS_4"/>
    <property type="match status" value="1"/>
</dbReference>
<dbReference type="PROSITE" id="PS50109">
    <property type="entry name" value="HIS_KIN"/>
    <property type="match status" value="1"/>
</dbReference>
<dbReference type="InterPro" id="IPR013655">
    <property type="entry name" value="PAS_fold_3"/>
</dbReference>
<dbReference type="InterPro" id="IPR001610">
    <property type="entry name" value="PAC"/>
</dbReference>
<dbReference type="CDD" id="cd00082">
    <property type="entry name" value="HisKA"/>
    <property type="match status" value="1"/>
</dbReference>
<dbReference type="SMART" id="SM00086">
    <property type="entry name" value="PAC"/>
    <property type="match status" value="4"/>
</dbReference>
<feature type="domain" description="PAC" evidence="10">
    <location>
        <begin position="216"/>
        <end position="268"/>
    </location>
</feature>
<dbReference type="Gene3D" id="3.30.450.20">
    <property type="entry name" value="PAS domain"/>
    <property type="match status" value="4"/>
</dbReference>
<gene>
    <name evidence="11" type="ORF">ACFSCW_03625</name>
</gene>
<reference evidence="12" key="1">
    <citation type="journal article" date="2019" name="Int. J. Syst. Evol. Microbiol.">
        <title>The Global Catalogue of Microorganisms (GCM) 10K type strain sequencing project: providing services to taxonomists for standard genome sequencing and annotation.</title>
        <authorList>
            <consortium name="The Broad Institute Genomics Platform"/>
            <consortium name="The Broad Institute Genome Sequencing Center for Infectious Disease"/>
            <person name="Wu L."/>
            <person name="Ma J."/>
        </authorList>
    </citation>
    <scope>NUCLEOTIDE SEQUENCE [LARGE SCALE GENOMIC DNA]</scope>
    <source>
        <strain evidence="12">CGMCC 1.16275</strain>
    </source>
</reference>
<comment type="caution">
    <text evidence="11">The sequence shown here is derived from an EMBL/GenBank/DDBJ whole genome shotgun (WGS) entry which is preliminary data.</text>
</comment>
<dbReference type="InterPro" id="IPR000014">
    <property type="entry name" value="PAS"/>
</dbReference>
<dbReference type="Pfam" id="PF00072">
    <property type="entry name" value="Response_reg"/>
    <property type="match status" value="1"/>
</dbReference>
<dbReference type="Gene3D" id="3.40.50.2300">
    <property type="match status" value="1"/>
</dbReference>
<dbReference type="Gene3D" id="1.10.287.130">
    <property type="match status" value="1"/>
</dbReference>
<evidence type="ECO:0000313" key="12">
    <source>
        <dbReference type="Proteomes" id="UP001597115"/>
    </source>
</evidence>
<dbReference type="PROSITE" id="PS50113">
    <property type="entry name" value="PAC"/>
    <property type="match status" value="4"/>
</dbReference>
<evidence type="ECO:0000256" key="5">
    <source>
        <dbReference type="ARBA" id="ARBA00022777"/>
    </source>
</evidence>
<evidence type="ECO:0000259" key="9">
    <source>
        <dbReference type="PROSITE" id="PS50112"/>
    </source>
</evidence>
<dbReference type="NCBIfam" id="TIGR00229">
    <property type="entry name" value="sensory_box"/>
    <property type="match status" value="4"/>
</dbReference>
<evidence type="ECO:0000259" key="7">
    <source>
        <dbReference type="PROSITE" id="PS50109"/>
    </source>
</evidence>
<dbReference type="Pfam" id="PF08447">
    <property type="entry name" value="PAS_3"/>
    <property type="match status" value="3"/>
</dbReference>
<dbReference type="EMBL" id="JBHUDY010000001">
    <property type="protein sequence ID" value="MFD1610887.1"/>
    <property type="molecule type" value="Genomic_DNA"/>
</dbReference>
<evidence type="ECO:0000256" key="4">
    <source>
        <dbReference type="ARBA" id="ARBA00022679"/>
    </source>
</evidence>
<dbReference type="InterPro" id="IPR035965">
    <property type="entry name" value="PAS-like_dom_sf"/>
</dbReference>
<evidence type="ECO:0000313" key="11">
    <source>
        <dbReference type="EMBL" id="MFD1610887.1"/>
    </source>
</evidence>
<feature type="domain" description="PAS" evidence="9">
    <location>
        <begin position="18"/>
        <end position="62"/>
    </location>
</feature>
<dbReference type="PROSITE" id="PS50110">
    <property type="entry name" value="RESPONSE_REGULATORY"/>
    <property type="match status" value="1"/>
</dbReference>
<dbReference type="InterPro" id="IPR052162">
    <property type="entry name" value="Sensor_kinase/Photoreceptor"/>
</dbReference>
<keyword evidence="5" id="KW-0418">Kinase</keyword>
<organism evidence="11 12">
    <name type="scientific">Sphingomonas tabacisoli</name>
    <dbReference type="NCBI Taxonomy" id="2249466"/>
    <lineage>
        <taxon>Bacteria</taxon>
        <taxon>Pseudomonadati</taxon>
        <taxon>Pseudomonadota</taxon>
        <taxon>Alphaproteobacteria</taxon>
        <taxon>Sphingomonadales</taxon>
        <taxon>Sphingomonadaceae</taxon>
        <taxon>Sphingomonas</taxon>
    </lineage>
</organism>
<evidence type="ECO:0000256" key="1">
    <source>
        <dbReference type="ARBA" id="ARBA00000085"/>
    </source>
</evidence>
<dbReference type="SUPFAM" id="SSF55874">
    <property type="entry name" value="ATPase domain of HSP90 chaperone/DNA topoisomerase II/histidine kinase"/>
    <property type="match status" value="1"/>
</dbReference>
<dbReference type="Pfam" id="PF00512">
    <property type="entry name" value="HisKA"/>
    <property type="match status" value="1"/>
</dbReference>
<dbReference type="SMART" id="SM00388">
    <property type="entry name" value="HisKA"/>
    <property type="match status" value="1"/>
</dbReference>
<dbReference type="InterPro" id="IPR004358">
    <property type="entry name" value="Sig_transdc_His_kin-like_C"/>
</dbReference>
<dbReference type="InterPro" id="IPR001789">
    <property type="entry name" value="Sig_transdc_resp-reg_receiver"/>
</dbReference>
<dbReference type="PANTHER" id="PTHR43304:SF1">
    <property type="entry name" value="PAC DOMAIN-CONTAINING PROTEIN"/>
    <property type="match status" value="1"/>
</dbReference>
<dbReference type="InterPro" id="IPR036890">
    <property type="entry name" value="HATPase_C_sf"/>
</dbReference>
<protein>
    <recommendedName>
        <fullName evidence="2">histidine kinase</fullName>
        <ecNumber evidence="2">2.7.13.3</ecNumber>
    </recommendedName>
</protein>
<feature type="domain" description="PAC" evidence="10">
    <location>
        <begin position="342"/>
        <end position="394"/>
    </location>
</feature>
<dbReference type="InterPro" id="IPR036097">
    <property type="entry name" value="HisK_dim/P_sf"/>
</dbReference>
<dbReference type="Gene3D" id="2.10.70.100">
    <property type="match status" value="1"/>
</dbReference>
<evidence type="ECO:0000256" key="6">
    <source>
        <dbReference type="PROSITE-ProRule" id="PRU00169"/>
    </source>
</evidence>
<keyword evidence="3 6" id="KW-0597">Phosphoprotein</keyword>
<dbReference type="SUPFAM" id="SSF47384">
    <property type="entry name" value="Homodimeric domain of signal transducing histidine kinase"/>
    <property type="match status" value="1"/>
</dbReference>
<dbReference type="InterPro" id="IPR000700">
    <property type="entry name" value="PAS-assoc_C"/>
</dbReference>
<dbReference type="EC" id="2.7.13.3" evidence="2"/>
<dbReference type="InterPro" id="IPR003661">
    <property type="entry name" value="HisK_dim/P_dom"/>
</dbReference>
<dbReference type="RefSeq" id="WP_380886993.1">
    <property type="nucleotide sequence ID" value="NZ_JBHUDY010000001.1"/>
</dbReference>
<dbReference type="SUPFAM" id="SSF52172">
    <property type="entry name" value="CheY-like"/>
    <property type="match status" value="1"/>
</dbReference>
<dbReference type="InterPro" id="IPR003594">
    <property type="entry name" value="HATPase_dom"/>
</dbReference>
<dbReference type="PANTHER" id="PTHR43304">
    <property type="entry name" value="PHYTOCHROME-LIKE PROTEIN CPH1"/>
    <property type="match status" value="1"/>
</dbReference>
<evidence type="ECO:0000256" key="3">
    <source>
        <dbReference type="ARBA" id="ARBA00022553"/>
    </source>
</evidence>
<dbReference type="SMART" id="SM00387">
    <property type="entry name" value="HATPase_c"/>
    <property type="match status" value="1"/>
</dbReference>
<evidence type="ECO:0000256" key="2">
    <source>
        <dbReference type="ARBA" id="ARBA00012438"/>
    </source>
</evidence>